<keyword evidence="7 10" id="KW-0808">Transferase</keyword>
<keyword evidence="6 10" id="KW-0963">Cytoplasm</keyword>
<organism evidence="11 12">
    <name type="scientific">Aerosticca soli</name>
    <dbReference type="NCBI Taxonomy" id="2010829"/>
    <lineage>
        <taxon>Bacteria</taxon>
        <taxon>Pseudomonadati</taxon>
        <taxon>Pseudomonadota</taxon>
        <taxon>Gammaproteobacteria</taxon>
        <taxon>Lysobacterales</taxon>
        <taxon>Rhodanobacteraceae</taxon>
        <taxon>Aerosticca</taxon>
    </lineage>
</organism>
<comment type="similarity">
    <text evidence="4 10">Belongs to the transaldolase family. Type 2 subfamily.</text>
</comment>
<dbReference type="InterPro" id="IPR004732">
    <property type="entry name" value="Transaldolase_2"/>
</dbReference>
<comment type="pathway">
    <text evidence="3 10">Carbohydrate degradation; pentose phosphate pathway; D-glyceraldehyde 3-phosphate and beta-D-fructose 6-phosphate from D-ribose 5-phosphate and D-xylulose 5-phosphate (non-oxidative stage): step 2/3.</text>
</comment>
<evidence type="ECO:0000313" key="12">
    <source>
        <dbReference type="Proteomes" id="UP000270530"/>
    </source>
</evidence>
<dbReference type="Gene3D" id="3.20.20.70">
    <property type="entry name" value="Aldolase class I"/>
    <property type="match status" value="1"/>
</dbReference>
<dbReference type="PANTHER" id="PTHR10683">
    <property type="entry name" value="TRANSALDOLASE"/>
    <property type="match status" value="1"/>
</dbReference>
<reference evidence="12" key="2">
    <citation type="submission" date="2018-06" db="EMBL/GenBank/DDBJ databases">
        <title>Genome sequence of Rhodanobacteraceae bacterium strain Dysh456.</title>
        <authorList>
            <person name="Fukui M."/>
        </authorList>
    </citation>
    <scope>NUCLEOTIDE SEQUENCE [LARGE SCALE GENOMIC DNA]</scope>
    <source>
        <strain evidence="12">Dysh456</strain>
    </source>
</reference>
<dbReference type="EMBL" id="AP018560">
    <property type="protein sequence ID" value="BBD78860.1"/>
    <property type="molecule type" value="Genomic_DNA"/>
</dbReference>
<dbReference type="GO" id="GO:0005737">
    <property type="term" value="C:cytoplasm"/>
    <property type="evidence" value="ECO:0007669"/>
    <property type="project" value="UniProtKB-SubCell"/>
</dbReference>
<dbReference type="OrthoDB" id="140919at2"/>
<evidence type="ECO:0000256" key="3">
    <source>
        <dbReference type="ARBA" id="ARBA00004857"/>
    </source>
</evidence>
<dbReference type="NCBIfam" id="TIGR00876">
    <property type="entry name" value="tal_mycobact"/>
    <property type="match status" value="1"/>
</dbReference>
<comment type="catalytic activity">
    <reaction evidence="10">
        <text>D-sedoheptulose 7-phosphate + D-glyceraldehyde 3-phosphate = D-erythrose 4-phosphate + beta-D-fructose 6-phosphate</text>
        <dbReference type="Rhea" id="RHEA:17053"/>
        <dbReference type="ChEBI" id="CHEBI:16897"/>
        <dbReference type="ChEBI" id="CHEBI:57483"/>
        <dbReference type="ChEBI" id="CHEBI:57634"/>
        <dbReference type="ChEBI" id="CHEBI:59776"/>
        <dbReference type="EC" id="2.2.1.2"/>
    </reaction>
</comment>
<dbReference type="InterPro" id="IPR001585">
    <property type="entry name" value="TAL/FSA"/>
</dbReference>
<evidence type="ECO:0000256" key="6">
    <source>
        <dbReference type="ARBA" id="ARBA00022490"/>
    </source>
</evidence>
<evidence type="ECO:0000256" key="5">
    <source>
        <dbReference type="ARBA" id="ARBA00013151"/>
    </source>
</evidence>
<dbReference type="AlphaFoldDB" id="A0A2Z6E1L3"/>
<accession>A0A2Z6E1L3</accession>
<comment type="subcellular location">
    <subcellularLocation>
        <location evidence="2 10">Cytoplasm</location>
    </subcellularLocation>
</comment>
<proteinExistence type="inferred from homology"/>
<dbReference type="PIRSF" id="PIRSF036915">
    <property type="entry name" value="Trnald_Bac_Plnt"/>
    <property type="match status" value="1"/>
</dbReference>
<dbReference type="NCBIfam" id="NF002881">
    <property type="entry name" value="PRK03343.1"/>
    <property type="match status" value="1"/>
</dbReference>
<comment type="function">
    <text evidence="1 10">Transaldolase is important for the balance of metabolites in the pentose-phosphate pathway.</text>
</comment>
<dbReference type="EC" id="2.2.1.2" evidence="5 10"/>
<dbReference type="GO" id="GO:0004801">
    <property type="term" value="F:transaldolase activity"/>
    <property type="evidence" value="ECO:0007669"/>
    <property type="project" value="UniProtKB-UniRule"/>
</dbReference>
<evidence type="ECO:0000256" key="9">
    <source>
        <dbReference type="ARBA" id="ARBA00023270"/>
    </source>
</evidence>
<evidence type="ECO:0000313" key="11">
    <source>
        <dbReference type="EMBL" id="BBD78860.1"/>
    </source>
</evidence>
<dbReference type="HAMAP" id="MF_00493">
    <property type="entry name" value="Transaldolase_2"/>
    <property type="match status" value="1"/>
</dbReference>
<dbReference type="PANTHER" id="PTHR10683:SF31">
    <property type="entry name" value="TRANSALDOLASE"/>
    <property type="match status" value="1"/>
</dbReference>
<gene>
    <name evidence="10" type="primary">tal</name>
    <name evidence="11" type="ORF">ALSL_0188</name>
</gene>
<evidence type="ECO:0000256" key="2">
    <source>
        <dbReference type="ARBA" id="ARBA00004496"/>
    </source>
</evidence>
<dbReference type="Proteomes" id="UP000270530">
    <property type="component" value="Chromosome"/>
</dbReference>
<evidence type="ECO:0000256" key="7">
    <source>
        <dbReference type="ARBA" id="ARBA00022679"/>
    </source>
</evidence>
<keyword evidence="9 10" id="KW-0704">Schiff base</keyword>
<evidence type="ECO:0000256" key="10">
    <source>
        <dbReference type="HAMAP-Rule" id="MF_00493"/>
    </source>
</evidence>
<dbReference type="InterPro" id="IPR013785">
    <property type="entry name" value="Aldolase_TIM"/>
</dbReference>
<evidence type="ECO:0000256" key="4">
    <source>
        <dbReference type="ARBA" id="ARBA00008426"/>
    </source>
</evidence>
<dbReference type="KEGG" id="rbd:ALSL_0188"/>
<keyword evidence="12" id="KW-1185">Reference proteome</keyword>
<name>A0A2Z6E1L3_9GAMM</name>
<sequence length="358" mass="38935">MSDHTRSLYALGQSLWLDNITRGMLHAGTLEDYRDRLAVTGLTSNPTIFENAIRDSDDYDATIRAAGRGADPEKVFFDLAIEDLRQAAEVFAPVHARTDGVDGWVSLEVSPLLANDARGTIEQALALHRRAGIANLYIKVPGTPAGTQAIEELTYRGVPVNVTLLFSPRQYEAAAAAYLKGLERRLDEGLPLGVSSVASVFISRWDVKVAKAVPEELHNRLGLAVAGSVYARYRALLAGPRLQRLMNAGARPQRLLWASTGTKDPAASDTLYVDNLVAPLTINTMPEKTLLAAADHARPGPLLEADDSAARAMQARFAERGLQVDELAETLQEEGAASFVKSWNGLRDTIRQRLEQVA</sequence>
<reference evidence="12" key="1">
    <citation type="submission" date="2018-04" db="EMBL/GenBank/DDBJ databases">
        <authorList>
            <person name="Watanabe M."/>
            <person name="Kojima H."/>
        </authorList>
    </citation>
    <scope>NUCLEOTIDE SEQUENCE [LARGE SCALE GENOMIC DNA]</scope>
    <source>
        <strain evidence="12">Dysh456</strain>
    </source>
</reference>
<feature type="active site" description="Schiff-base intermediate with substrate" evidence="10">
    <location>
        <position position="139"/>
    </location>
</feature>
<evidence type="ECO:0000256" key="8">
    <source>
        <dbReference type="ARBA" id="ARBA00023126"/>
    </source>
</evidence>
<protein>
    <recommendedName>
        <fullName evidence="5 10">Transaldolase</fullName>
        <ecNumber evidence="5 10">2.2.1.2</ecNumber>
    </recommendedName>
</protein>
<dbReference type="GO" id="GO:0005975">
    <property type="term" value="P:carbohydrate metabolic process"/>
    <property type="evidence" value="ECO:0007669"/>
    <property type="project" value="InterPro"/>
</dbReference>
<dbReference type="RefSeq" id="WP_126535779.1">
    <property type="nucleotide sequence ID" value="NZ_AP018560.1"/>
</dbReference>
<dbReference type="Pfam" id="PF00923">
    <property type="entry name" value="TAL_FSA"/>
    <property type="match status" value="1"/>
</dbReference>
<dbReference type="SUPFAM" id="SSF51569">
    <property type="entry name" value="Aldolase"/>
    <property type="match status" value="1"/>
</dbReference>
<dbReference type="UniPathway" id="UPA00115">
    <property type="reaction ID" value="UER00414"/>
</dbReference>
<evidence type="ECO:0000256" key="1">
    <source>
        <dbReference type="ARBA" id="ARBA00003518"/>
    </source>
</evidence>
<dbReference type="CDD" id="cd00955">
    <property type="entry name" value="Transaldolase_like"/>
    <property type="match status" value="1"/>
</dbReference>
<keyword evidence="8 10" id="KW-0570">Pentose shunt</keyword>
<dbReference type="GO" id="GO:0006098">
    <property type="term" value="P:pentose-phosphate shunt"/>
    <property type="evidence" value="ECO:0007669"/>
    <property type="project" value="UniProtKB-UniRule"/>
</dbReference>